<dbReference type="Pfam" id="PF19883">
    <property type="entry name" value="DUF6356"/>
    <property type="match status" value="1"/>
</dbReference>
<keyword evidence="1" id="KW-0812">Transmembrane</keyword>
<dbReference type="AlphaFoldDB" id="A0A917I8L6"/>
<gene>
    <name evidence="2" type="ORF">GCM10007036_28320</name>
</gene>
<organism evidence="2 3">
    <name type="scientific">Alsobacter metallidurans</name>
    <dbReference type="NCBI Taxonomy" id="340221"/>
    <lineage>
        <taxon>Bacteria</taxon>
        <taxon>Pseudomonadati</taxon>
        <taxon>Pseudomonadota</taxon>
        <taxon>Alphaproteobacteria</taxon>
        <taxon>Hyphomicrobiales</taxon>
        <taxon>Alsobacteraceae</taxon>
        <taxon>Alsobacter</taxon>
    </lineage>
</organism>
<keyword evidence="3" id="KW-1185">Reference proteome</keyword>
<sequence>MPMLPKCFADHPAAVGETYGQHMRTALSFARPLAIAAGAAFVHAFLPWLFVTTASRTVKSLHERMTRRCVACPAGRLHHPELFERSAMLGWDPAI</sequence>
<proteinExistence type="predicted"/>
<dbReference type="RefSeq" id="WP_188518393.1">
    <property type="nucleotide sequence ID" value="NZ_BMES01000002.1"/>
</dbReference>
<feature type="transmembrane region" description="Helical" evidence="1">
    <location>
        <begin position="33"/>
        <end position="58"/>
    </location>
</feature>
<reference evidence="2" key="1">
    <citation type="journal article" date="2014" name="Int. J. Syst. Evol. Microbiol.">
        <title>Complete genome sequence of Corynebacterium casei LMG S-19264T (=DSM 44701T), isolated from a smear-ripened cheese.</title>
        <authorList>
            <consortium name="US DOE Joint Genome Institute (JGI-PGF)"/>
            <person name="Walter F."/>
            <person name="Albersmeier A."/>
            <person name="Kalinowski J."/>
            <person name="Ruckert C."/>
        </authorList>
    </citation>
    <scope>NUCLEOTIDE SEQUENCE</scope>
    <source>
        <strain evidence="2">CGMCC 1.12214</strain>
    </source>
</reference>
<evidence type="ECO:0008006" key="4">
    <source>
        <dbReference type="Google" id="ProtNLM"/>
    </source>
</evidence>
<evidence type="ECO:0000256" key="1">
    <source>
        <dbReference type="SAM" id="Phobius"/>
    </source>
</evidence>
<accession>A0A917I8L6</accession>
<keyword evidence="1" id="KW-1133">Transmembrane helix</keyword>
<comment type="caution">
    <text evidence="2">The sequence shown here is derived from an EMBL/GenBank/DDBJ whole genome shotgun (WGS) entry which is preliminary data.</text>
</comment>
<dbReference type="Proteomes" id="UP000603912">
    <property type="component" value="Unassembled WGS sequence"/>
</dbReference>
<dbReference type="InterPro" id="IPR045936">
    <property type="entry name" value="DUF6356"/>
</dbReference>
<evidence type="ECO:0000313" key="3">
    <source>
        <dbReference type="Proteomes" id="UP000603912"/>
    </source>
</evidence>
<reference evidence="2" key="2">
    <citation type="submission" date="2020-09" db="EMBL/GenBank/DDBJ databases">
        <authorList>
            <person name="Sun Q."/>
            <person name="Zhou Y."/>
        </authorList>
    </citation>
    <scope>NUCLEOTIDE SEQUENCE</scope>
    <source>
        <strain evidence="2">CGMCC 1.12214</strain>
    </source>
</reference>
<keyword evidence="1" id="KW-0472">Membrane</keyword>
<name>A0A917I8L6_9HYPH</name>
<dbReference type="EMBL" id="BMES01000002">
    <property type="protein sequence ID" value="GGH22928.1"/>
    <property type="molecule type" value="Genomic_DNA"/>
</dbReference>
<evidence type="ECO:0000313" key="2">
    <source>
        <dbReference type="EMBL" id="GGH22928.1"/>
    </source>
</evidence>
<protein>
    <recommendedName>
        <fullName evidence="4">Capsule biosynthesis protein</fullName>
    </recommendedName>
</protein>